<protein>
    <submittedName>
        <fullName evidence="1">Uncharacterized protein</fullName>
    </submittedName>
</protein>
<sequence length="124" mass="14122">MWYAEVYKRLCVFNTKHPYDICWNIEICEEQNKQASPHCKAFGQFVGIFYAHTFGWMWVVALIDCISSKTELPGTNTKFIKILLTGLKRPLMRSGSGVCLRAPTQRGRLIAMALATALAPRPKR</sequence>
<evidence type="ECO:0000313" key="2">
    <source>
        <dbReference type="Proteomes" id="UP000078200"/>
    </source>
</evidence>
<name>A0A1A9UW40_GLOAU</name>
<keyword evidence="2" id="KW-1185">Reference proteome</keyword>
<dbReference type="Proteomes" id="UP000078200">
    <property type="component" value="Unassembled WGS sequence"/>
</dbReference>
<proteinExistence type="predicted"/>
<evidence type="ECO:0000313" key="1">
    <source>
        <dbReference type="EnsemblMetazoa" id="GAUT017697-PA"/>
    </source>
</evidence>
<dbReference type="AlphaFoldDB" id="A0A1A9UW40"/>
<reference evidence="1" key="1">
    <citation type="submission" date="2020-05" db="UniProtKB">
        <authorList>
            <consortium name="EnsemblMetazoa"/>
        </authorList>
    </citation>
    <scope>IDENTIFICATION</scope>
    <source>
        <strain evidence="1">TTRI</strain>
    </source>
</reference>
<organism evidence="1 2">
    <name type="scientific">Glossina austeni</name>
    <name type="common">Savannah tsetse fly</name>
    <dbReference type="NCBI Taxonomy" id="7395"/>
    <lineage>
        <taxon>Eukaryota</taxon>
        <taxon>Metazoa</taxon>
        <taxon>Ecdysozoa</taxon>
        <taxon>Arthropoda</taxon>
        <taxon>Hexapoda</taxon>
        <taxon>Insecta</taxon>
        <taxon>Pterygota</taxon>
        <taxon>Neoptera</taxon>
        <taxon>Endopterygota</taxon>
        <taxon>Diptera</taxon>
        <taxon>Brachycera</taxon>
        <taxon>Muscomorpha</taxon>
        <taxon>Hippoboscoidea</taxon>
        <taxon>Glossinidae</taxon>
        <taxon>Glossina</taxon>
    </lineage>
</organism>
<accession>A0A1A9UW40</accession>
<dbReference type="EnsemblMetazoa" id="GAUT017697-RA">
    <property type="protein sequence ID" value="GAUT017697-PA"/>
    <property type="gene ID" value="GAUT017697"/>
</dbReference>
<dbReference type="VEuPathDB" id="VectorBase:GAUT017697"/>